<sequence length="24" mass="2540">MKGLWLGRRSALTGVRRTGRPGGG</sequence>
<feature type="region of interest" description="Disordered" evidence="1">
    <location>
        <begin position="1"/>
        <end position="24"/>
    </location>
</feature>
<dbReference type="Proteomes" id="UP000007319">
    <property type="component" value="Chromosome"/>
</dbReference>
<accession>A0A9P1NMG3</accession>
<dbReference type="KEGG" id="abs:AZOBR_150024"/>
<dbReference type="EMBL" id="HE577327">
    <property type="protein sequence ID" value="CCC98606.1"/>
    <property type="molecule type" value="Genomic_DNA"/>
</dbReference>
<reference evidence="2 3" key="1">
    <citation type="journal article" date="2011" name="PLoS Genet.">
        <title>Azospirillum genomes reveal transition of bacteria from aquatic to terrestrial environments.</title>
        <authorList>
            <person name="Wisniewski-Dye F."/>
            <person name="Borziak K."/>
            <person name="Khalsa-Moyers G."/>
            <person name="Alexandre G."/>
            <person name="Sukharnikov L.O."/>
            <person name="Wuichet K."/>
            <person name="Hurst G.B."/>
            <person name="McDonald W.H."/>
            <person name="Robertson J.S."/>
            <person name="Barbe V."/>
            <person name="Calteau A."/>
            <person name="Rouy Z."/>
            <person name="Mangenot S."/>
            <person name="Prigent-Combaret C."/>
            <person name="Normand P."/>
            <person name="Boyer M."/>
            <person name="Siguier P."/>
            <person name="Dessaux Y."/>
            <person name="Elmerich C."/>
            <person name="Condemine G."/>
            <person name="Krishnen G."/>
            <person name="Kennedy I."/>
            <person name="Paterson A.H."/>
            <person name="Gonzalez V."/>
            <person name="Mavingui P."/>
            <person name="Zhulin I.B."/>
        </authorList>
    </citation>
    <scope>NUCLEOTIDE SEQUENCE [LARGE SCALE GENOMIC DNA]</scope>
    <source>
        <strain evidence="2 3">Sp245</strain>
    </source>
</reference>
<evidence type="ECO:0000313" key="3">
    <source>
        <dbReference type="Proteomes" id="UP000007319"/>
    </source>
</evidence>
<name>A0A9P1NMG3_9PROT</name>
<dbReference type="AlphaFoldDB" id="A0A9P1NMG3"/>
<proteinExistence type="predicted"/>
<organism evidence="2 3">
    <name type="scientific">Azospirillum baldaniorum</name>
    <dbReference type="NCBI Taxonomy" id="1064539"/>
    <lineage>
        <taxon>Bacteria</taxon>
        <taxon>Pseudomonadati</taxon>
        <taxon>Pseudomonadota</taxon>
        <taxon>Alphaproteobacteria</taxon>
        <taxon>Rhodospirillales</taxon>
        <taxon>Azospirillaceae</taxon>
        <taxon>Azospirillum</taxon>
    </lineage>
</organism>
<evidence type="ECO:0000313" key="2">
    <source>
        <dbReference type="EMBL" id="CCC98606.1"/>
    </source>
</evidence>
<evidence type="ECO:0000256" key="1">
    <source>
        <dbReference type="SAM" id="MobiDB-lite"/>
    </source>
</evidence>
<gene>
    <name evidence="2" type="ORF">AZOBR_150024</name>
</gene>
<protein>
    <submittedName>
        <fullName evidence="2">Uncharacterized protein</fullName>
    </submittedName>
</protein>
<keyword evidence="3" id="KW-1185">Reference proteome</keyword>